<name>A0A0S7BN99_9CHLR</name>
<evidence type="ECO:0000313" key="2">
    <source>
        <dbReference type="Proteomes" id="UP000053370"/>
    </source>
</evidence>
<sequence length="190" mass="22016">MKRQQLIQKLEILGKDVFSIKDLKKLFPEETHLKIPVKRMLDAGVLIQITRGIYTLKREKLDIEKVATQLYYPSYISFESALSKYGIINQGLYGLTLATTRHTKKMTFADVECEYSKLQEALFFGFDLINGTYLAQPEKAFLDQIYLMTLGKRIGNTSEWYLSDLDKEKLAEYLPFYNASVRKKVSELGF</sequence>
<dbReference type="STRING" id="1678840.ATC1_131637"/>
<dbReference type="PATRIC" id="fig|1678840.3.peg.3138"/>
<dbReference type="OrthoDB" id="191172at2"/>
<dbReference type="EMBL" id="DF968181">
    <property type="protein sequence ID" value="GAP41645.1"/>
    <property type="molecule type" value="Genomic_DNA"/>
</dbReference>
<evidence type="ECO:0000313" key="1">
    <source>
        <dbReference type="EMBL" id="GAP41645.1"/>
    </source>
</evidence>
<protein>
    <recommendedName>
        <fullName evidence="3">Transcriptional regulator, AbiEi antitoxin, Type IV TA system</fullName>
    </recommendedName>
</protein>
<dbReference type="RefSeq" id="WP_062283290.1">
    <property type="nucleotide sequence ID" value="NZ_DF968181.1"/>
</dbReference>
<reference evidence="1" key="1">
    <citation type="journal article" date="2015" name="Genome Announc.">
        <title>Draft Genome Sequence of Anaerolineae Strain TC1, a Novel Isolate from a Methanogenic Wastewater Treatment System.</title>
        <authorList>
            <person name="Matsuura N."/>
            <person name="Tourlousse D.M."/>
            <person name="Sun L."/>
            <person name="Toyonaga M."/>
            <person name="Kuroda K."/>
            <person name="Ohashi A."/>
            <person name="Cruz R."/>
            <person name="Yamaguchi T."/>
            <person name="Sekiguchi Y."/>
        </authorList>
    </citation>
    <scope>NUCLEOTIDE SEQUENCE [LARGE SCALE GENOMIC DNA]</scope>
    <source>
        <strain evidence="1">TC1</strain>
    </source>
</reference>
<organism evidence="1">
    <name type="scientific">Flexilinea flocculi</name>
    <dbReference type="NCBI Taxonomy" id="1678840"/>
    <lineage>
        <taxon>Bacteria</taxon>
        <taxon>Bacillati</taxon>
        <taxon>Chloroflexota</taxon>
        <taxon>Anaerolineae</taxon>
        <taxon>Anaerolineales</taxon>
        <taxon>Anaerolineaceae</taxon>
        <taxon>Flexilinea</taxon>
    </lineage>
</organism>
<keyword evidence="2" id="KW-1185">Reference proteome</keyword>
<evidence type="ECO:0008006" key="3">
    <source>
        <dbReference type="Google" id="ProtNLM"/>
    </source>
</evidence>
<proteinExistence type="predicted"/>
<accession>A0A0S7BN99</accession>
<dbReference type="AlphaFoldDB" id="A0A0S7BN99"/>
<dbReference type="Proteomes" id="UP000053370">
    <property type="component" value="Unassembled WGS sequence"/>
</dbReference>
<gene>
    <name evidence="1" type="ORF">ATC1_131637</name>
</gene>